<protein>
    <submittedName>
        <fullName evidence="2">Uncharacterized protein</fullName>
    </submittedName>
</protein>
<organism evidence="2 3">
    <name type="scientific">Pleurodeles waltl</name>
    <name type="common">Iberian ribbed newt</name>
    <dbReference type="NCBI Taxonomy" id="8319"/>
    <lineage>
        <taxon>Eukaryota</taxon>
        <taxon>Metazoa</taxon>
        <taxon>Chordata</taxon>
        <taxon>Craniata</taxon>
        <taxon>Vertebrata</taxon>
        <taxon>Euteleostomi</taxon>
        <taxon>Amphibia</taxon>
        <taxon>Batrachia</taxon>
        <taxon>Caudata</taxon>
        <taxon>Salamandroidea</taxon>
        <taxon>Salamandridae</taxon>
        <taxon>Pleurodelinae</taxon>
        <taxon>Pleurodeles</taxon>
    </lineage>
</organism>
<evidence type="ECO:0000256" key="1">
    <source>
        <dbReference type="SAM" id="MobiDB-lite"/>
    </source>
</evidence>
<name>A0AAV7NTB2_PLEWA</name>
<dbReference type="AlphaFoldDB" id="A0AAV7NTB2"/>
<feature type="compositionally biased region" description="Basic and acidic residues" evidence="1">
    <location>
        <begin position="115"/>
        <end position="125"/>
    </location>
</feature>
<comment type="caution">
    <text evidence="2">The sequence shown here is derived from an EMBL/GenBank/DDBJ whole genome shotgun (WGS) entry which is preliminary data.</text>
</comment>
<keyword evidence="3" id="KW-1185">Reference proteome</keyword>
<reference evidence="2" key="1">
    <citation type="journal article" date="2022" name="bioRxiv">
        <title>Sequencing and chromosome-scale assembly of the giantPleurodeles waltlgenome.</title>
        <authorList>
            <person name="Brown T."/>
            <person name="Elewa A."/>
            <person name="Iarovenko S."/>
            <person name="Subramanian E."/>
            <person name="Araus A.J."/>
            <person name="Petzold A."/>
            <person name="Susuki M."/>
            <person name="Suzuki K.-i.T."/>
            <person name="Hayashi T."/>
            <person name="Toyoda A."/>
            <person name="Oliveira C."/>
            <person name="Osipova E."/>
            <person name="Leigh N.D."/>
            <person name="Simon A."/>
            <person name="Yun M.H."/>
        </authorList>
    </citation>
    <scope>NUCLEOTIDE SEQUENCE</scope>
    <source>
        <strain evidence="2">20211129_DDA</strain>
        <tissue evidence="2">Liver</tissue>
    </source>
</reference>
<feature type="compositionally biased region" description="Basic and acidic residues" evidence="1">
    <location>
        <begin position="23"/>
        <end position="40"/>
    </location>
</feature>
<evidence type="ECO:0000313" key="2">
    <source>
        <dbReference type="EMBL" id="KAJ1119262.1"/>
    </source>
</evidence>
<proteinExistence type="predicted"/>
<sequence length="150" mass="17880">MGGHKPCTEWQWHASREGRRRRDRADEERGEQTERRRRDGGVWSRIVGRRRNLGDSRRRKPRRRRSHGGSSRLKREKTCRSRPHSGKNVAIPEIENPISKEKLTRSQKRGKKKAYYREDEHENTTKKNSRKLILSVAGQFWQSQRDDPTL</sequence>
<feature type="compositionally biased region" description="Basic residues" evidence="1">
    <location>
        <begin position="47"/>
        <end position="85"/>
    </location>
</feature>
<gene>
    <name evidence="2" type="ORF">NDU88_007448</name>
</gene>
<dbReference type="Proteomes" id="UP001066276">
    <property type="component" value="Chromosome 8"/>
</dbReference>
<dbReference type="EMBL" id="JANPWB010000012">
    <property type="protein sequence ID" value="KAJ1119262.1"/>
    <property type="molecule type" value="Genomic_DNA"/>
</dbReference>
<accession>A0AAV7NTB2</accession>
<feature type="compositionally biased region" description="Basic residues" evidence="1">
    <location>
        <begin position="105"/>
        <end position="114"/>
    </location>
</feature>
<feature type="region of interest" description="Disordered" evidence="1">
    <location>
        <begin position="1"/>
        <end position="130"/>
    </location>
</feature>
<evidence type="ECO:0000313" key="3">
    <source>
        <dbReference type="Proteomes" id="UP001066276"/>
    </source>
</evidence>